<gene>
    <name evidence="5" type="ORF">BDQ12DRAFT_686882</name>
</gene>
<dbReference type="GO" id="GO:0008270">
    <property type="term" value="F:zinc ion binding"/>
    <property type="evidence" value="ECO:0007669"/>
    <property type="project" value="UniProtKB-KW"/>
</dbReference>
<evidence type="ECO:0000313" key="5">
    <source>
        <dbReference type="EMBL" id="TFK36434.1"/>
    </source>
</evidence>
<dbReference type="STRING" id="68775.A0A5C3LTG4"/>
<feature type="region of interest" description="Disordered" evidence="3">
    <location>
        <begin position="144"/>
        <end position="230"/>
    </location>
</feature>
<feature type="compositionally biased region" description="Polar residues" evidence="3">
    <location>
        <begin position="752"/>
        <end position="762"/>
    </location>
</feature>
<keyword evidence="6" id="KW-1185">Reference proteome</keyword>
<dbReference type="Proteomes" id="UP000308652">
    <property type="component" value="Unassembled WGS sequence"/>
</dbReference>
<evidence type="ECO:0000313" key="6">
    <source>
        <dbReference type="Proteomes" id="UP000308652"/>
    </source>
</evidence>
<dbReference type="PANTHER" id="PTHR48125:SF10">
    <property type="entry name" value="OS12G0136300 PROTEIN"/>
    <property type="match status" value="1"/>
</dbReference>
<organism evidence="5 6">
    <name type="scientific">Crucibulum laeve</name>
    <dbReference type="NCBI Taxonomy" id="68775"/>
    <lineage>
        <taxon>Eukaryota</taxon>
        <taxon>Fungi</taxon>
        <taxon>Dikarya</taxon>
        <taxon>Basidiomycota</taxon>
        <taxon>Agaricomycotina</taxon>
        <taxon>Agaricomycetes</taxon>
        <taxon>Agaricomycetidae</taxon>
        <taxon>Agaricales</taxon>
        <taxon>Agaricineae</taxon>
        <taxon>Nidulariaceae</taxon>
        <taxon>Crucibulum</taxon>
    </lineage>
</organism>
<feature type="zinc finger region" description="C3H1-type" evidence="1">
    <location>
        <begin position="8"/>
        <end position="42"/>
    </location>
</feature>
<feature type="coiled-coil region" evidence="2">
    <location>
        <begin position="280"/>
        <end position="356"/>
    </location>
</feature>
<feature type="compositionally biased region" description="Low complexity" evidence="3">
    <location>
        <begin position="163"/>
        <end position="187"/>
    </location>
</feature>
<keyword evidence="1" id="KW-0479">Metal-binding</keyword>
<evidence type="ECO:0000256" key="1">
    <source>
        <dbReference type="PROSITE-ProRule" id="PRU00723"/>
    </source>
</evidence>
<feature type="compositionally biased region" description="Pro residues" evidence="3">
    <location>
        <begin position="188"/>
        <end position="211"/>
    </location>
</feature>
<keyword evidence="1" id="KW-0862">Zinc</keyword>
<evidence type="ECO:0000256" key="2">
    <source>
        <dbReference type="SAM" id="Coils"/>
    </source>
</evidence>
<evidence type="ECO:0000259" key="4">
    <source>
        <dbReference type="PROSITE" id="PS50103"/>
    </source>
</evidence>
<dbReference type="InterPro" id="IPR000571">
    <property type="entry name" value="Znf_CCCH"/>
</dbReference>
<dbReference type="OrthoDB" id="2749714at2759"/>
<feature type="compositionally biased region" description="Basic and acidic residues" evidence="3">
    <location>
        <begin position="113"/>
        <end position="124"/>
    </location>
</feature>
<keyword evidence="1" id="KW-0863">Zinc-finger</keyword>
<dbReference type="PROSITE" id="PS50103">
    <property type="entry name" value="ZF_C3H1"/>
    <property type="match status" value="1"/>
</dbReference>
<feature type="region of interest" description="Disordered" evidence="3">
    <location>
        <begin position="481"/>
        <end position="512"/>
    </location>
</feature>
<proteinExistence type="predicted"/>
<name>A0A5C3LTG4_9AGAR</name>
<evidence type="ECO:0000256" key="3">
    <source>
        <dbReference type="SAM" id="MobiDB-lite"/>
    </source>
</evidence>
<feature type="domain" description="C3H1-type" evidence="4">
    <location>
        <begin position="8"/>
        <end position="42"/>
    </location>
</feature>
<keyword evidence="2" id="KW-0175">Coiled coil</keyword>
<feature type="region of interest" description="Disordered" evidence="3">
    <location>
        <begin position="43"/>
        <end position="124"/>
    </location>
</feature>
<reference evidence="5 6" key="1">
    <citation type="journal article" date="2019" name="Nat. Ecol. Evol.">
        <title>Megaphylogeny resolves global patterns of mushroom evolution.</title>
        <authorList>
            <person name="Varga T."/>
            <person name="Krizsan K."/>
            <person name="Foldi C."/>
            <person name="Dima B."/>
            <person name="Sanchez-Garcia M."/>
            <person name="Sanchez-Ramirez S."/>
            <person name="Szollosi G.J."/>
            <person name="Szarkandi J.G."/>
            <person name="Papp V."/>
            <person name="Albert L."/>
            <person name="Andreopoulos W."/>
            <person name="Angelini C."/>
            <person name="Antonin V."/>
            <person name="Barry K.W."/>
            <person name="Bougher N.L."/>
            <person name="Buchanan P."/>
            <person name="Buyck B."/>
            <person name="Bense V."/>
            <person name="Catcheside P."/>
            <person name="Chovatia M."/>
            <person name="Cooper J."/>
            <person name="Damon W."/>
            <person name="Desjardin D."/>
            <person name="Finy P."/>
            <person name="Geml J."/>
            <person name="Haridas S."/>
            <person name="Hughes K."/>
            <person name="Justo A."/>
            <person name="Karasinski D."/>
            <person name="Kautmanova I."/>
            <person name="Kiss B."/>
            <person name="Kocsube S."/>
            <person name="Kotiranta H."/>
            <person name="LaButti K.M."/>
            <person name="Lechner B.E."/>
            <person name="Liimatainen K."/>
            <person name="Lipzen A."/>
            <person name="Lukacs Z."/>
            <person name="Mihaltcheva S."/>
            <person name="Morgado L.N."/>
            <person name="Niskanen T."/>
            <person name="Noordeloos M.E."/>
            <person name="Ohm R.A."/>
            <person name="Ortiz-Santana B."/>
            <person name="Ovrebo C."/>
            <person name="Racz N."/>
            <person name="Riley R."/>
            <person name="Savchenko A."/>
            <person name="Shiryaev A."/>
            <person name="Soop K."/>
            <person name="Spirin V."/>
            <person name="Szebenyi C."/>
            <person name="Tomsovsky M."/>
            <person name="Tulloss R.E."/>
            <person name="Uehling J."/>
            <person name="Grigoriev I.V."/>
            <person name="Vagvolgyi C."/>
            <person name="Papp T."/>
            <person name="Martin F.M."/>
            <person name="Miettinen O."/>
            <person name="Hibbett D.S."/>
            <person name="Nagy L.G."/>
        </authorList>
    </citation>
    <scope>NUCLEOTIDE SEQUENCE [LARGE SCALE GENOMIC DNA]</scope>
    <source>
        <strain evidence="5 6">CBS 166.37</strain>
    </source>
</reference>
<feature type="coiled-coil region" evidence="2">
    <location>
        <begin position="434"/>
        <end position="461"/>
    </location>
</feature>
<protein>
    <recommendedName>
        <fullName evidence="4">C3H1-type domain-containing protein</fullName>
    </recommendedName>
</protein>
<dbReference type="EMBL" id="ML213614">
    <property type="protein sequence ID" value="TFK36434.1"/>
    <property type="molecule type" value="Genomic_DNA"/>
</dbReference>
<feature type="compositionally biased region" description="Acidic residues" evidence="3">
    <location>
        <begin position="486"/>
        <end position="496"/>
    </location>
</feature>
<dbReference type="PANTHER" id="PTHR48125">
    <property type="entry name" value="LP07818P1"/>
    <property type="match status" value="1"/>
</dbReference>
<dbReference type="SMART" id="SM00356">
    <property type="entry name" value="ZnF_C3H1"/>
    <property type="match status" value="1"/>
</dbReference>
<feature type="region of interest" description="Disordered" evidence="3">
    <location>
        <begin position="388"/>
        <end position="426"/>
    </location>
</feature>
<dbReference type="AlphaFoldDB" id="A0A5C3LTG4"/>
<feature type="region of interest" description="Disordered" evidence="3">
    <location>
        <begin position="742"/>
        <end position="762"/>
    </location>
</feature>
<feature type="compositionally biased region" description="Pro residues" evidence="3">
    <location>
        <begin position="394"/>
        <end position="404"/>
    </location>
</feature>
<sequence length="762" mass="85241">MSGYFGNDWKIRRCRYFDNDGNERDGGCPRNDISCKFIHPEDPEWSELRPTNYKPKAKRRDYSPENRGPSWRDRLPSGSRPHRPRSRSRSVESWLSEEYRELSRRPPRFTRRSSTDEEKPTHAELVRKLKEYRIEQASTLKEQLNIDERRSLPTPQEPRALHASSTAVPMSAASAAASSSFSVTPTTPSAPPAPPPTGAPIPPPPPPPPAEPEFTNGDILPEEGNSMGGKEEEWMRRIGILADSVQIELQIDKVEEDISTAKEFLSADYYTSLEPNDPTIISLQDQITELEAEKEELQKKLDAAIEKLINSDSWPVMPDPTQVEDEEDVHEKRRDMVKYVQELREAAEEMSRLLSEIGEVGRPPPTMIMEEGELTLAPTEVQHFPLMDIDSESAPPPSARIPPLPKRKRFSIAESDPKGKAEETSVPPITQVEMEEIWDKVRRLENEISTLNNTLNEREQVVRETMEGLIDSRFEGLDQIGVTTWNEEDRDGDQEMEDGKDGEEREDGEDLDEVTSKFAVLERNVNAMDNEVMEIAGELADLMKKSSDLESSLVLARAQNLGWADRFAKLEARLQRYTSEREATNYTVTVLQNAMNAYNSRPPSPPPSPSSTPLYPDATYVIDALAEPLLNTIRTESTTMLENHRRLMEEMLKEKGGELYRTLWEKLALTMQVVKGIEARLSAESIRASLVPASAQGMPAAATWVATGGMPMGFVPRASGPVPGMMAVTPDTPAVPPILQGGPVGTLGAQPTAWTPSRTASR</sequence>
<accession>A0A5C3LTG4</accession>
<feature type="compositionally biased region" description="Basic and acidic residues" evidence="3">
    <location>
        <begin position="60"/>
        <end position="75"/>
    </location>
</feature>